<name>F0EZY2_9NEIS</name>
<evidence type="ECO:0000313" key="1">
    <source>
        <dbReference type="EMBL" id="EGC17161.1"/>
    </source>
</evidence>
<gene>
    <name evidence="1" type="ORF">HMPREF9098_1416</name>
</gene>
<organism evidence="1 2">
    <name type="scientific">Kingella denitrificans ATCC 33394</name>
    <dbReference type="NCBI Taxonomy" id="888741"/>
    <lineage>
        <taxon>Bacteria</taxon>
        <taxon>Pseudomonadati</taxon>
        <taxon>Pseudomonadota</taxon>
        <taxon>Betaproteobacteria</taxon>
        <taxon>Neisseriales</taxon>
        <taxon>Neisseriaceae</taxon>
        <taxon>Kingella</taxon>
    </lineage>
</organism>
<evidence type="ECO:0000313" key="2">
    <source>
        <dbReference type="Proteomes" id="UP000004088"/>
    </source>
</evidence>
<dbReference type="HOGENOM" id="CLU_1710828_0_0_4"/>
<sequence length="153" mass="17731">MNPKIAQHQQRNAQTRLRQRYAFLNIGDIQSTDGDIAQRFVNSGIYRIERPAAARFPFHQNGEMDRAFRQAQHQAARAETVRRILTLHADTTWISLRENGFVFWARVSLPSLQAALSGWFEQHGDFALYLENGYALDIHEAEYEWEVLETPAD</sequence>
<keyword evidence="2" id="KW-1185">Reference proteome</keyword>
<dbReference type="EMBL" id="AEWV01000022">
    <property type="protein sequence ID" value="EGC17161.1"/>
    <property type="molecule type" value="Genomic_DNA"/>
</dbReference>
<comment type="caution">
    <text evidence="1">The sequence shown here is derived from an EMBL/GenBank/DDBJ whole genome shotgun (WGS) entry which is preliminary data.</text>
</comment>
<dbReference type="RefSeq" id="WP_003783039.1">
    <property type="nucleotide sequence ID" value="NZ_GL870929.1"/>
</dbReference>
<dbReference type="Proteomes" id="UP000004088">
    <property type="component" value="Unassembled WGS sequence"/>
</dbReference>
<reference evidence="1 2" key="1">
    <citation type="submission" date="2011-01" db="EMBL/GenBank/DDBJ databases">
        <authorList>
            <person name="Muzny D."/>
            <person name="Qin X."/>
            <person name="Deng J."/>
            <person name="Jiang H."/>
            <person name="Liu Y."/>
            <person name="Qu J."/>
            <person name="Song X.-Z."/>
            <person name="Zhang L."/>
            <person name="Thornton R."/>
            <person name="Coyle M."/>
            <person name="Francisco L."/>
            <person name="Jackson L."/>
            <person name="Javaid M."/>
            <person name="Korchina V."/>
            <person name="Kovar C."/>
            <person name="Mata R."/>
            <person name="Mathew T."/>
            <person name="Ngo R."/>
            <person name="Nguyen L."/>
            <person name="Nguyen N."/>
            <person name="Okwuonu G."/>
            <person name="Ongeri F."/>
            <person name="Pham C."/>
            <person name="Simmons D."/>
            <person name="Wilczek-Boney K."/>
            <person name="Hale W."/>
            <person name="Jakkamsetti A."/>
            <person name="Pham P."/>
            <person name="Ruth R."/>
            <person name="San Lucas F."/>
            <person name="Warren J."/>
            <person name="Zhang J."/>
            <person name="Zhao Z."/>
            <person name="Zhou C."/>
            <person name="Zhu D."/>
            <person name="Lee S."/>
            <person name="Bess C."/>
            <person name="Blankenburg K."/>
            <person name="Forbes L."/>
            <person name="Fu Q."/>
            <person name="Gubbala S."/>
            <person name="Hirani K."/>
            <person name="Jayaseelan J.C."/>
            <person name="Lara F."/>
            <person name="Munidasa M."/>
            <person name="Palculict T."/>
            <person name="Patil S."/>
            <person name="Pu L.-L."/>
            <person name="Saada N."/>
            <person name="Tang L."/>
            <person name="Weissenberger G."/>
            <person name="Zhu Y."/>
            <person name="Hemphill L."/>
            <person name="Shang Y."/>
            <person name="Youmans B."/>
            <person name="Ayvaz T."/>
            <person name="Ross M."/>
            <person name="Santibanez J."/>
            <person name="Aqrawi P."/>
            <person name="Gross S."/>
            <person name="Joshi V."/>
            <person name="Fowler G."/>
            <person name="Nazareth L."/>
            <person name="Reid J."/>
            <person name="Worley K."/>
            <person name="Petrosino J."/>
            <person name="Highlander S."/>
            <person name="Gibbs R."/>
        </authorList>
    </citation>
    <scope>NUCLEOTIDE SEQUENCE [LARGE SCALE GENOMIC DNA]</scope>
    <source>
        <strain evidence="1 2">ATCC 33394</strain>
    </source>
</reference>
<dbReference type="AlphaFoldDB" id="F0EZY2"/>
<accession>F0EZY2</accession>
<proteinExistence type="predicted"/>
<protein>
    <submittedName>
        <fullName evidence="1">Uncharacterized protein</fullName>
    </submittedName>
</protein>